<feature type="chain" id="PRO_5007717617" evidence="2">
    <location>
        <begin position="29"/>
        <end position="191"/>
    </location>
</feature>
<keyword evidence="2" id="KW-0732">Signal</keyword>
<dbReference type="EMBL" id="AF139381">
    <property type="protein sequence ID" value="AAD28291.1"/>
    <property type="molecule type" value="mRNA"/>
</dbReference>
<feature type="compositionally biased region" description="Polar residues" evidence="1">
    <location>
        <begin position="107"/>
        <end position="122"/>
    </location>
</feature>
<name>Q9S727_LUPLU</name>
<feature type="signal peptide" evidence="2">
    <location>
        <begin position="1"/>
        <end position="28"/>
    </location>
</feature>
<accession>Q9S727</accession>
<evidence type="ECO:0000256" key="2">
    <source>
        <dbReference type="SAM" id="SignalP"/>
    </source>
</evidence>
<dbReference type="AlphaFoldDB" id="Q9S727"/>
<reference evidence="4" key="1">
    <citation type="journal article" date="2000" name="Plant Sci.">
        <title>Identification of new nodulin cDNAs from yellow lupine by differential display.</title>
        <authorList>
            <person name="Swiderski M.R."/>
            <person name="Zaborowska Z."/>
            <person name="Legocki A.B."/>
        </authorList>
    </citation>
    <scope>NUCLEOTIDE SEQUENCE</scope>
</reference>
<protein>
    <submittedName>
        <fullName evidence="3 4">LlDD2T15</fullName>
    </submittedName>
</protein>
<feature type="region of interest" description="Disordered" evidence="1">
    <location>
        <begin position="72"/>
        <end position="142"/>
    </location>
</feature>
<proteinExistence type="evidence at transcript level"/>
<evidence type="ECO:0000313" key="4">
    <source>
        <dbReference type="EMBL" id="AAD28291.1"/>
    </source>
</evidence>
<organism evidence="4">
    <name type="scientific">Lupinus luteus</name>
    <name type="common">European yellow lupine</name>
    <dbReference type="NCBI Taxonomy" id="3873"/>
    <lineage>
        <taxon>Eukaryota</taxon>
        <taxon>Viridiplantae</taxon>
        <taxon>Streptophyta</taxon>
        <taxon>Embryophyta</taxon>
        <taxon>Tracheophyta</taxon>
        <taxon>Spermatophyta</taxon>
        <taxon>Magnoliopsida</taxon>
        <taxon>eudicotyledons</taxon>
        <taxon>Gunneridae</taxon>
        <taxon>Pentapetalae</taxon>
        <taxon>rosids</taxon>
        <taxon>fabids</taxon>
        <taxon>Fabales</taxon>
        <taxon>Fabaceae</taxon>
        <taxon>Papilionoideae</taxon>
        <taxon>50 kb inversion clade</taxon>
        <taxon>genistoids sensu lato</taxon>
        <taxon>core genistoids</taxon>
        <taxon>Genisteae</taxon>
        <taxon>Lupinus</taxon>
    </lineage>
</organism>
<evidence type="ECO:0000256" key="1">
    <source>
        <dbReference type="SAM" id="MobiDB-lite"/>
    </source>
</evidence>
<evidence type="ECO:0000313" key="3">
    <source>
        <dbReference type="EMBL" id="AAD28290.1"/>
    </source>
</evidence>
<dbReference type="EMBL" id="AF139380">
    <property type="protein sequence ID" value="AAD28290.1"/>
    <property type="molecule type" value="mRNA"/>
</dbReference>
<sequence>MSTSMVNSKEFLFFGLLLFVFLASQVLAHDEESNANHLSNDGGRGDDGKKTIGGTLFSAKTILRNQYAIGGSKHIGGDGSPVDEEDDGEKNSHELQVSKKILPSTRYEYNSQSTRRNPSKLSHISGGPFEEEDGDSKGDGPDSLVAKNILPSSAYKYYSQLFRHNPSKLSHIGVLHLMKKMMIERRILIIF</sequence>